<dbReference type="Proteomes" id="UP001595462">
    <property type="component" value="Unassembled WGS sequence"/>
</dbReference>
<dbReference type="InterPro" id="IPR001624">
    <property type="entry name" value="FliE"/>
</dbReference>
<evidence type="ECO:0000256" key="2">
    <source>
        <dbReference type="ARBA" id="ARBA00009272"/>
    </source>
</evidence>
<dbReference type="HAMAP" id="MF_00724">
    <property type="entry name" value="FliE"/>
    <property type="match status" value="1"/>
</dbReference>
<evidence type="ECO:0000313" key="6">
    <source>
        <dbReference type="EMBL" id="MFC3104203.1"/>
    </source>
</evidence>
<reference evidence="7" key="1">
    <citation type="journal article" date="2019" name="Int. J. Syst. Evol. Microbiol.">
        <title>The Global Catalogue of Microorganisms (GCM) 10K type strain sequencing project: providing services to taxonomists for standard genome sequencing and annotation.</title>
        <authorList>
            <consortium name="The Broad Institute Genomics Platform"/>
            <consortium name="The Broad Institute Genome Sequencing Center for Infectious Disease"/>
            <person name="Wu L."/>
            <person name="Ma J."/>
        </authorList>
    </citation>
    <scope>NUCLEOTIDE SEQUENCE [LARGE SCALE GENOMIC DNA]</scope>
    <source>
        <strain evidence="7">KCTC 52640</strain>
    </source>
</reference>
<name>A0ABV7EQQ1_9GAMM</name>
<dbReference type="EMBL" id="JBHRSS010000003">
    <property type="protein sequence ID" value="MFC3104203.1"/>
    <property type="molecule type" value="Genomic_DNA"/>
</dbReference>
<comment type="caution">
    <text evidence="6">The sequence shown here is derived from an EMBL/GenBank/DDBJ whole genome shotgun (WGS) entry which is preliminary data.</text>
</comment>
<keyword evidence="4 5" id="KW-0975">Bacterial flagellum</keyword>
<keyword evidence="6" id="KW-0282">Flagellum</keyword>
<accession>A0ABV7EQQ1</accession>
<dbReference type="Pfam" id="PF02049">
    <property type="entry name" value="FliE"/>
    <property type="match status" value="1"/>
</dbReference>
<sequence length="115" mass="12039">MSGVGPVLQSVVQQLQATAAQAGQTAPARDPVATTNADVNAPDSFASALMHSIDKIDALKQSAAAQGHAFERGEPGIGINDVMVDMEKAGVAFEMGVQVRNRVVNAYKDIMNMQV</sequence>
<dbReference type="PRINTS" id="PR01006">
    <property type="entry name" value="FLGHOOKFLIE"/>
</dbReference>
<proteinExistence type="inferred from homology"/>
<dbReference type="NCBIfam" id="TIGR00205">
    <property type="entry name" value="fliE"/>
    <property type="match status" value="1"/>
</dbReference>
<dbReference type="RefSeq" id="WP_380688959.1">
    <property type="nucleotide sequence ID" value="NZ_JBHRSS010000003.1"/>
</dbReference>
<evidence type="ECO:0000256" key="4">
    <source>
        <dbReference type="ARBA" id="ARBA00023143"/>
    </source>
</evidence>
<evidence type="ECO:0000256" key="3">
    <source>
        <dbReference type="ARBA" id="ARBA00018024"/>
    </source>
</evidence>
<evidence type="ECO:0000256" key="5">
    <source>
        <dbReference type="HAMAP-Rule" id="MF_00724"/>
    </source>
</evidence>
<evidence type="ECO:0000256" key="1">
    <source>
        <dbReference type="ARBA" id="ARBA00004117"/>
    </source>
</evidence>
<comment type="similarity">
    <text evidence="2 5">Belongs to the FliE family.</text>
</comment>
<dbReference type="PANTHER" id="PTHR34653:SF1">
    <property type="entry name" value="FLAGELLAR HOOK-BASAL BODY COMPLEX PROTEIN FLIE"/>
    <property type="match status" value="1"/>
</dbReference>
<protein>
    <recommendedName>
        <fullName evidence="3 5">Flagellar hook-basal body complex protein FliE</fullName>
    </recommendedName>
</protein>
<comment type="subcellular location">
    <subcellularLocation>
        <location evidence="1 5">Bacterial flagellum basal body</location>
    </subcellularLocation>
</comment>
<keyword evidence="6" id="KW-0969">Cilium</keyword>
<gene>
    <name evidence="5 6" type="primary">fliE</name>
    <name evidence="6" type="ORF">ACFOSU_09880</name>
</gene>
<keyword evidence="7" id="KW-1185">Reference proteome</keyword>
<keyword evidence="6" id="KW-0966">Cell projection</keyword>
<organism evidence="6 7">
    <name type="scientific">Salinisphaera aquimarina</name>
    <dbReference type="NCBI Taxonomy" id="2094031"/>
    <lineage>
        <taxon>Bacteria</taxon>
        <taxon>Pseudomonadati</taxon>
        <taxon>Pseudomonadota</taxon>
        <taxon>Gammaproteobacteria</taxon>
        <taxon>Salinisphaerales</taxon>
        <taxon>Salinisphaeraceae</taxon>
        <taxon>Salinisphaera</taxon>
    </lineage>
</organism>
<dbReference type="PANTHER" id="PTHR34653">
    <property type="match status" value="1"/>
</dbReference>
<evidence type="ECO:0000313" key="7">
    <source>
        <dbReference type="Proteomes" id="UP001595462"/>
    </source>
</evidence>